<keyword evidence="2" id="KW-0147">Chitin-binding</keyword>
<organism evidence="7 8">
    <name type="scientific">Polistes dominula</name>
    <name type="common">European paper wasp</name>
    <name type="synonym">Vespa dominula</name>
    <dbReference type="NCBI Taxonomy" id="743375"/>
    <lineage>
        <taxon>Eukaryota</taxon>
        <taxon>Metazoa</taxon>
        <taxon>Ecdysozoa</taxon>
        <taxon>Arthropoda</taxon>
        <taxon>Hexapoda</taxon>
        <taxon>Insecta</taxon>
        <taxon>Pterygota</taxon>
        <taxon>Neoptera</taxon>
        <taxon>Endopterygota</taxon>
        <taxon>Hymenoptera</taxon>
        <taxon>Apocrita</taxon>
        <taxon>Aculeata</taxon>
        <taxon>Vespoidea</taxon>
        <taxon>Vespidae</taxon>
        <taxon>Polistinae</taxon>
        <taxon>Polistini</taxon>
        <taxon>Polistes</taxon>
    </lineage>
</organism>
<feature type="region of interest" description="Disordered" evidence="3">
    <location>
        <begin position="752"/>
        <end position="808"/>
    </location>
</feature>
<dbReference type="Gene3D" id="3.10.50.10">
    <property type="match status" value="1"/>
</dbReference>
<proteinExistence type="inferred from homology"/>
<comment type="similarity">
    <text evidence="1">Belongs to the glycosyl hydrolase 18 family. Chitinase class II subfamily.</text>
</comment>
<dbReference type="PANTHER" id="PTHR11177:SF235">
    <property type="entry name" value="CHITINASE-LIKE PROTEIN IDGF1-RELATED"/>
    <property type="match status" value="1"/>
</dbReference>
<dbReference type="InterPro" id="IPR036508">
    <property type="entry name" value="Chitin-bd_dom_sf"/>
</dbReference>
<dbReference type="InterPro" id="IPR001223">
    <property type="entry name" value="Glyco_hydro18_cat"/>
</dbReference>
<evidence type="ECO:0000256" key="1">
    <source>
        <dbReference type="ARBA" id="ARBA00009121"/>
    </source>
</evidence>
<feature type="compositionally biased region" description="Low complexity" evidence="3">
    <location>
        <begin position="1846"/>
        <end position="1869"/>
    </location>
</feature>
<feature type="domain" description="Chitin-binding type-2" evidence="5">
    <location>
        <begin position="485"/>
        <end position="546"/>
    </location>
</feature>
<evidence type="ECO:0000256" key="3">
    <source>
        <dbReference type="SAM" id="MobiDB-lite"/>
    </source>
</evidence>
<dbReference type="Pfam" id="PF01607">
    <property type="entry name" value="CBM_14"/>
    <property type="match status" value="3"/>
</dbReference>
<dbReference type="RefSeq" id="XP_015184659.1">
    <property type="nucleotide sequence ID" value="XM_015329173.1"/>
</dbReference>
<feature type="region of interest" description="Disordered" evidence="3">
    <location>
        <begin position="893"/>
        <end position="924"/>
    </location>
</feature>
<protein>
    <submittedName>
        <fullName evidence="8">Hornerin-like isoform X1</fullName>
    </submittedName>
</protein>
<keyword evidence="4" id="KW-0732">Signal</keyword>
<feature type="domain" description="Chitin-binding type-2" evidence="5">
    <location>
        <begin position="2074"/>
        <end position="2135"/>
    </location>
</feature>
<evidence type="ECO:0000313" key="7">
    <source>
        <dbReference type="Proteomes" id="UP000694924"/>
    </source>
</evidence>
<evidence type="ECO:0000256" key="4">
    <source>
        <dbReference type="SAM" id="SignalP"/>
    </source>
</evidence>
<dbReference type="SUPFAM" id="SSF51445">
    <property type="entry name" value="(Trans)glycosidases"/>
    <property type="match status" value="1"/>
</dbReference>
<dbReference type="Gene3D" id="3.20.20.80">
    <property type="entry name" value="Glycosidases"/>
    <property type="match status" value="1"/>
</dbReference>
<dbReference type="SMART" id="SM00636">
    <property type="entry name" value="Glyco_18"/>
    <property type="match status" value="1"/>
</dbReference>
<feature type="compositionally biased region" description="Low complexity" evidence="3">
    <location>
        <begin position="757"/>
        <end position="776"/>
    </location>
</feature>
<feature type="compositionally biased region" description="Polar residues" evidence="3">
    <location>
        <begin position="777"/>
        <end position="802"/>
    </location>
</feature>
<gene>
    <name evidence="8" type="primary">LOC107070723</name>
</gene>
<dbReference type="InterPro" id="IPR017853">
    <property type="entry name" value="GH"/>
</dbReference>
<sequence length="2140" mass="227647">MDPAIDRMTTRLILLVILSCFTSFSHGFNTKCRTKTSPGREVICYTSKNDVSLIGDSICRCTTLVHLGHDIQNLSITDFLEFSEDLKEVNPPIQFVISINDPAGILKTSGTIRQTTVARLINILNEVDGVELNVTAGSKERLYHFVKGLKDEMVRKSIDKRILMALPTKPEDLAKQFDLKQLSKYVDLFTIATHYLTDDDEVYYTFHPSRMIGLFDMLNTDSLVDLISGLGAPKNKLLISMPASAYKFNLKNETENAPRSNTEDKFPTVIDRKEFCESMDDEEWTIERDEDLTAPYAFKNKTWIAFEDKISARIKGKYVILRGLAGLGIWDIENDLKSDCGEPITHDVYRSFRNLKKRSAHDVFTSLEDDLHQAKITYPNKVKSSLYRVVRVVDTEGHIRAVRENTQTEFPCVRQGFFVHPKSCNRFYRCVKFNQAIENYSVFEFDCPAGLAFDERTEVCVWPGSLSQGSPCPGSSEVAPAPQIRFQCPPKPGYYADPRNCRWFFACMDLGGPEMVAFEFRCPYELVFDQEKLVCEWPWLVPSCSSTGSGYTRSEYDIHASSGSTQGSGRFVTGGIPDGFSGTTGAGYYQTGANAFTGSSDTRFTGSSGTRFTGSSGTRFTGSSGTRFTGSSIGHGIGQSGYSEVTGGFSTGSGTGSTTGYGSITGSHEIGGHYSGSVSDGFKGSTGSGTGSTTGYGSITGSHEIGGHYTGSVSDGYKGSTGTGYIGIQTDTDGSRYSGSLGSNSVYRGSTTGIHAGSGYTKTSSDSSSTKTYSQSNGQTSFGSGYSQGTRVPYQGSSNTIQTGGGSAGSINGVYTVSTNGLSGSQYTGGLGNTNEYSESSSPDYIGGDIDSGFGYKGPIGDYTEDYNEQKGSNGYSDSTLYSGVTKGTLTQTGGYTGSSGSSYTDSSNTGYSQRPSISGSSTGIGHAGTIDYAGSTGSGYTGSDLSMKTKYTSSFNAGHFGGSSTAFTGSTSIGSNYPDKSIVGGKVVPGVLQGGSYDTTSTLAQGHTGSSTHYFEKSKDSELPGYTIPVQIIPGESPYYTSGVTGGSSVTDTVSGSYSGGKIGSGSTSSVFTNYQGQTGTYITDHAVSGGPIYSSQSGIKTTYTDGTGATSVFRKDGFNKYDGVSGSNLNITLVLDNTTPIPNKFYQHTGYTNGYNLGQTSTGTIITGNNVEGAIITDDSSSGSVITQGDISGSISTGSAQQGTVITGSSQPGYVKTQTGSPGYVVSDGVKTIYSESSSPGTLLHGSVSSGVSLGGTPTSGVILQGQSSPSIHLTGQTSSGVVVGGNVQEGTTVGGNYYYTGSESSIYSNKGSSNVGQVTPSTTERTSYKINEYHDNGGRGTIKFNNGLVTTKYTESDLKDYRTSIGTLPDNSVPGGRFDGIYSQTGSSGYSSTKSNTFTQDGFTKTGPTRTGYVTATLGGRGSYTTSTGQRPAINYDKIGENAFDGNVAGYTKTSKIHSNVITSTEAPDATHVDTSKITLGPSHSVSNIYDNTGGIKSSTTSEGSYAVTTPSYLDVGIYQTPSTIDSARVTPVSITDDTYNKPSYVTGQIPTGFVKQRQPTPTVSSGLYTTGPIENYRTTVFEAAKIPVSVSMVQPVFDNGYKTIISSTPIPISSSGTTYTYKDNRFNTGSLSTHAQSVYESGGSFQSTGLYNQTGHIPVTTSLPSVSISSGYVSEKSRPSTIFGTYNQPTVTSQPEIQYVPSSTTGSVSNGFNGYTYTKGKIPFGVNVTPSTIIHQQSTESVQSSSTTPSSPIGVIYTKPFSLSSTIYDQSTPKSISVIGDTSSSQDYDTKTKTSFGSSTTFGESPMNLDISLDKVETLVNNYNRGTVKYVPNKYDTYTGIDSTSSTGSTYRGSTSRKQSSYSTSAGQTYVGSTRTESTPIITTYSGGYSKSSSVTPSYEISTQTTAVQSKGKVIVKWSDLHPLLISKLGAECTCKADPFGTLRGPGKNLINSSKGQIDLANYDESDVYVDLENDDSGEYDYVTNYGSSSPRPFKIENKAITASTDKSASPGSTYLPSVSTSVTRSFIPSERSGKKLEQSDSSTNSVGESNNYNFVPKSLEESEEILEGPNDCARPGLFRHPNSCNKFYACHWDEWKKRFTLHVFNCPVFLTFDNNAEACNWPSKGPACQDGNLLV</sequence>
<dbReference type="Proteomes" id="UP000694924">
    <property type="component" value="Unplaced"/>
</dbReference>
<feature type="domain" description="GH18" evidence="6">
    <location>
        <begin position="40"/>
        <end position="355"/>
    </location>
</feature>
<keyword evidence="7" id="KW-1185">Reference proteome</keyword>
<feature type="domain" description="Chitin-binding type-2" evidence="5">
    <location>
        <begin position="409"/>
        <end position="474"/>
    </location>
</feature>
<dbReference type="InterPro" id="IPR029070">
    <property type="entry name" value="Chitinase_insertion_sf"/>
</dbReference>
<evidence type="ECO:0000259" key="6">
    <source>
        <dbReference type="PROSITE" id="PS51910"/>
    </source>
</evidence>
<feature type="region of interest" description="Disordered" evidence="3">
    <location>
        <begin position="1846"/>
        <end position="1875"/>
    </location>
</feature>
<accession>A0ABM1IWS2</accession>
<feature type="compositionally biased region" description="Polar residues" evidence="3">
    <location>
        <begin position="914"/>
        <end position="924"/>
    </location>
</feature>
<feature type="compositionally biased region" description="Polar residues" evidence="3">
    <location>
        <begin position="2044"/>
        <end position="2058"/>
    </location>
</feature>
<dbReference type="SUPFAM" id="SSF57625">
    <property type="entry name" value="Invertebrate chitin-binding proteins"/>
    <property type="match status" value="3"/>
</dbReference>
<evidence type="ECO:0000313" key="8">
    <source>
        <dbReference type="RefSeq" id="XP_015184659.1"/>
    </source>
</evidence>
<feature type="compositionally biased region" description="Low complexity" evidence="3">
    <location>
        <begin position="893"/>
        <end position="913"/>
    </location>
</feature>
<dbReference type="PROSITE" id="PS50940">
    <property type="entry name" value="CHIT_BIND_II"/>
    <property type="match status" value="3"/>
</dbReference>
<reference evidence="8" key="1">
    <citation type="submission" date="2025-08" db="UniProtKB">
        <authorList>
            <consortium name="RefSeq"/>
        </authorList>
    </citation>
    <scope>IDENTIFICATION</scope>
    <source>
        <tissue evidence="8">Whole body</tissue>
    </source>
</reference>
<dbReference type="InterPro" id="IPR050314">
    <property type="entry name" value="Glycosyl_Hydrlase_18"/>
</dbReference>
<feature type="region of interest" description="Disordered" evidence="3">
    <location>
        <begin position="607"/>
        <end position="632"/>
    </location>
</feature>
<dbReference type="InterPro" id="IPR011583">
    <property type="entry name" value="Chitinase_II/V-like_cat"/>
</dbReference>
<evidence type="ECO:0000259" key="5">
    <source>
        <dbReference type="PROSITE" id="PS50940"/>
    </source>
</evidence>
<evidence type="ECO:0000256" key="2">
    <source>
        <dbReference type="ARBA" id="ARBA00022669"/>
    </source>
</evidence>
<feature type="signal peptide" evidence="4">
    <location>
        <begin position="1"/>
        <end position="27"/>
    </location>
</feature>
<dbReference type="PANTHER" id="PTHR11177">
    <property type="entry name" value="CHITINASE"/>
    <property type="match status" value="1"/>
</dbReference>
<dbReference type="InterPro" id="IPR002557">
    <property type="entry name" value="Chitin-bd_dom"/>
</dbReference>
<name>A0ABM1IWS2_POLDO</name>
<feature type="chain" id="PRO_5045978830" evidence="4">
    <location>
        <begin position="28"/>
        <end position="2140"/>
    </location>
</feature>
<dbReference type="PROSITE" id="PS51910">
    <property type="entry name" value="GH18_2"/>
    <property type="match status" value="1"/>
</dbReference>
<dbReference type="Gene3D" id="2.170.140.10">
    <property type="entry name" value="Chitin binding domain"/>
    <property type="match status" value="3"/>
</dbReference>
<feature type="region of interest" description="Disordered" evidence="3">
    <location>
        <begin position="2030"/>
        <end position="2058"/>
    </location>
</feature>
<dbReference type="Pfam" id="PF00704">
    <property type="entry name" value="Glyco_hydro_18"/>
    <property type="match status" value="1"/>
</dbReference>
<dbReference type="SMART" id="SM00494">
    <property type="entry name" value="ChtBD2"/>
    <property type="match status" value="3"/>
</dbReference>
<dbReference type="GeneID" id="107070723"/>